<dbReference type="AlphaFoldDB" id="A0A6A6EJ81"/>
<dbReference type="SUPFAM" id="SSF50630">
    <property type="entry name" value="Acid proteases"/>
    <property type="match status" value="1"/>
</dbReference>
<organism evidence="1 2">
    <name type="scientific">Zopfia rhizophila CBS 207.26</name>
    <dbReference type="NCBI Taxonomy" id="1314779"/>
    <lineage>
        <taxon>Eukaryota</taxon>
        <taxon>Fungi</taxon>
        <taxon>Dikarya</taxon>
        <taxon>Ascomycota</taxon>
        <taxon>Pezizomycotina</taxon>
        <taxon>Dothideomycetes</taxon>
        <taxon>Dothideomycetes incertae sedis</taxon>
        <taxon>Zopfiaceae</taxon>
        <taxon>Zopfia</taxon>
    </lineage>
</organism>
<accession>A0A6A6EJ81</accession>
<sequence>MIGGGLQRVISSIPCERCKTLPNLTFDLAGTNFTITPWDYLLDLGSTRGSIIA</sequence>
<protein>
    <recommendedName>
        <fullName evidence="3">Peptidase A1 domain-containing protein</fullName>
    </recommendedName>
</protein>
<gene>
    <name evidence="1" type="ORF">K469DRAFT_719955</name>
</gene>
<dbReference type="InterPro" id="IPR021109">
    <property type="entry name" value="Peptidase_aspartic_dom_sf"/>
</dbReference>
<keyword evidence="2" id="KW-1185">Reference proteome</keyword>
<dbReference type="Gene3D" id="2.40.70.10">
    <property type="entry name" value="Acid Proteases"/>
    <property type="match status" value="1"/>
</dbReference>
<dbReference type="Proteomes" id="UP000800200">
    <property type="component" value="Unassembled WGS sequence"/>
</dbReference>
<name>A0A6A6EJ81_9PEZI</name>
<evidence type="ECO:0000313" key="1">
    <source>
        <dbReference type="EMBL" id="KAF2190992.1"/>
    </source>
</evidence>
<evidence type="ECO:0000313" key="2">
    <source>
        <dbReference type="Proteomes" id="UP000800200"/>
    </source>
</evidence>
<dbReference type="EMBL" id="ML994617">
    <property type="protein sequence ID" value="KAF2190992.1"/>
    <property type="molecule type" value="Genomic_DNA"/>
</dbReference>
<proteinExistence type="predicted"/>
<evidence type="ECO:0008006" key="3">
    <source>
        <dbReference type="Google" id="ProtNLM"/>
    </source>
</evidence>
<reference evidence="1" key="1">
    <citation type="journal article" date="2020" name="Stud. Mycol.">
        <title>101 Dothideomycetes genomes: a test case for predicting lifestyles and emergence of pathogens.</title>
        <authorList>
            <person name="Haridas S."/>
            <person name="Albert R."/>
            <person name="Binder M."/>
            <person name="Bloem J."/>
            <person name="Labutti K."/>
            <person name="Salamov A."/>
            <person name="Andreopoulos B."/>
            <person name="Baker S."/>
            <person name="Barry K."/>
            <person name="Bills G."/>
            <person name="Bluhm B."/>
            <person name="Cannon C."/>
            <person name="Castanera R."/>
            <person name="Culley D."/>
            <person name="Daum C."/>
            <person name="Ezra D."/>
            <person name="Gonzalez J."/>
            <person name="Henrissat B."/>
            <person name="Kuo A."/>
            <person name="Liang C."/>
            <person name="Lipzen A."/>
            <person name="Lutzoni F."/>
            <person name="Magnuson J."/>
            <person name="Mondo S."/>
            <person name="Nolan M."/>
            <person name="Ohm R."/>
            <person name="Pangilinan J."/>
            <person name="Park H.-J."/>
            <person name="Ramirez L."/>
            <person name="Alfaro M."/>
            <person name="Sun H."/>
            <person name="Tritt A."/>
            <person name="Yoshinaga Y."/>
            <person name="Zwiers L.-H."/>
            <person name="Turgeon B."/>
            <person name="Goodwin S."/>
            <person name="Spatafora J."/>
            <person name="Crous P."/>
            <person name="Grigoriev I."/>
        </authorList>
    </citation>
    <scope>NUCLEOTIDE SEQUENCE</scope>
    <source>
        <strain evidence="1">CBS 207.26</strain>
    </source>
</reference>